<keyword evidence="6" id="KW-1185">Reference proteome</keyword>
<dbReference type="AlphaFoldDB" id="A0A8J2ZDU9"/>
<accession>A0A8J2ZDU9</accession>
<dbReference type="Gene3D" id="3.40.50.720">
    <property type="entry name" value="NAD(P)-binding Rossmann-like Domain"/>
    <property type="match status" value="2"/>
</dbReference>
<evidence type="ECO:0000313" key="5">
    <source>
        <dbReference type="EMBL" id="GGG43041.1"/>
    </source>
</evidence>
<organism evidence="5 6">
    <name type="scientific">Caldovatus sediminis</name>
    <dbReference type="NCBI Taxonomy" id="2041189"/>
    <lineage>
        <taxon>Bacteria</taxon>
        <taxon>Pseudomonadati</taxon>
        <taxon>Pseudomonadota</taxon>
        <taxon>Alphaproteobacteria</taxon>
        <taxon>Acetobacterales</taxon>
        <taxon>Roseomonadaceae</taxon>
        <taxon>Caldovatus</taxon>
    </lineage>
</organism>
<dbReference type="GO" id="GO:0016616">
    <property type="term" value="F:oxidoreductase activity, acting on the CH-OH group of donors, NAD or NADP as acceptor"/>
    <property type="evidence" value="ECO:0007669"/>
    <property type="project" value="UniProtKB-ARBA"/>
</dbReference>
<dbReference type="SUPFAM" id="SSF51735">
    <property type="entry name" value="NAD(P)-binding Rossmann-fold domains"/>
    <property type="match status" value="1"/>
</dbReference>
<dbReference type="Proteomes" id="UP000597507">
    <property type="component" value="Unassembled WGS sequence"/>
</dbReference>
<evidence type="ECO:0000256" key="2">
    <source>
        <dbReference type="ARBA" id="ARBA00023002"/>
    </source>
</evidence>
<evidence type="ECO:0000313" key="6">
    <source>
        <dbReference type="Proteomes" id="UP000597507"/>
    </source>
</evidence>
<dbReference type="RefSeq" id="WP_188902231.1">
    <property type="nucleotide sequence ID" value="NZ_BMKS01000011.1"/>
</dbReference>
<dbReference type="InterPro" id="IPR029753">
    <property type="entry name" value="D-isomer_DH_CS"/>
</dbReference>
<dbReference type="EMBL" id="BMKS01000011">
    <property type="protein sequence ID" value="GGG43041.1"/>
    <property type="molecule type" value="Genomic_DNA"/>
</dbReference>
<dbReference type="CDD" id="cd12164">
    <property type="entry name" value="GDH_like_2"/>
    <property type="match status" value="1"/>
</dbReference>
<keyword evidence="3" id="KW-0520">NAD</keyword>
<reference evidence="5 6" key="1">
    <citation type="journal article" date="2014" name="Int. J. Syst. Evol. Microbiol.">
        <title>Complete genome sequence of Corynebacterium casei LMG S-19264T (=DSM 44701T), isolated from a smear-ripened cheese.</title>
        <authorList>
            <consortium name="US DOE Joint Genome Institute (JGI-PGF)"/>
            <person name="Walter F."/>
            <person name="Albersmeier A."/>
            <person name="Kalinowski J."/>
            <person name="Ruckert C."/>
        </authorList>
    </citation>
    <scope>NUCLEOTIDE SEQUENCE [LARGE SCALE GENOMIC DNA]</scope>
    <source>
        <strain evidence="5 6">CGMCC 1.16330</strain>
    </source>
</reference>
<protein>
    <submittedName>
        <fullName evidence="5">Glyoxylate/hydroxypyruvate reductase A</fullName>
    </submittedName>
</protein>
<dbReference type="PANTHER" id="PTHR43333:SF1">
    <property type="entry name" value="D-ISOMER SPECIFIC 2-HYDROXYACID DEHYDROGENASE NAD-BINDING DOMAIN-CONTAINING PROTEIN"/>
    <property type="match status" value="1"/>
</dbReference>
<sequence length="316" mass="33833">MGTARGTAVLLSTRANAMADWAEALGALDPSLDIRLFPDAGDPADIEAAVVWTEHDMAELRRYPNLKLIVSMGAGVDHLLRPPGPPPGVPVARLVDERLTQGMTEWVLLNVLRFHRQDPEYRAQQAARIWQELPAPDTAARRIGILGLGALGGAAARALRGLGFPVMGWSRRPKALADVECFHGADGLAAMAPRADILVCLLPLTPQTRGILGGELLRSLPRGAYVINGARGGHVVDADLLRALDTGQVAGAALDVFEPEPLPADHPYWSHPRVFVTPHAASITIPRSAAPQVVENIRRMRAGRPLINLVDPAAGY</sequence>
<dbReference type="Pfam" id="PF02826">
    <property type="entry name" value="2-Hacid_dh_C"/>
    <property type="match status" value="1"/>
</dbReference>
<evidence type="ECO:0000259" key="4">
    <source>
        <dbReference type="Pfam" id="PF02826"/>
    </source>
</evidence>
<keyword evidence="2" id="KW-0560">Oxidoreductase</keyword>
<comment type="similarity">
    <text evidence="1">Belongs to the D-isomer specific 2-hydroxyacid dehydrogenase family.</text>
</comment>
<dbReference type="PROSITE" id="PS00065">
    <property type="entry name" value="D_2_HYDROXYACID_DH_1"/>
    <property type="match status" value="1"/>
</dbReference>
<evidence type="ECO:0000256" key="3">
    <source>
        <dbReference type="ARBA" id="ARBA00023027"/>
    </source>
</evidence>
<proteinExistence type="inferred from homology"/>
<dbReference type="InterPro" id="IPR006140">
    <property type="entry name" value="D-isomer_DH_NAD-bd"/>
</dbReference>
<dbReference type="InterPro" id="IPR036291">
    <property type="entry name" value="NAD(P)-bd_dom_sf"/>
</dbReference>
<gene>
    <name evidence="5" type="ORF">GCM10010964_33120</name>
</gene>
<dbReference type="SUPFAM" id="SSF52283">
    <property type="entry name" value="Formate/glycerate dehydrogenase catalytic domain-like"/>
    <property type="match status" value="1"/>
</dbReference>
<feature type="domain" description="D-isomer specific 2-hydroxyacid dehydrogenase NAD-binding" evidence="4">
    <location>
        <begin position="111"/>
        <end position="281"/>
    </location>
</feature>
<dbReference type="PANTHER" id="PTHR43333">
    <property type="entry name" value="2-HACID_DH_C DOMAIN-CONTAINING PROTEIN"/>
    <property type="match status" value="1"/>
</dbReference>
<dbReference type="InterPro" id="IPR029752">
    <property type="entry name" value="D-isomer_DH_CS1"/>
</dbReference>
<dbReference type="GO" id="GO:0051287">
    <property type="term" value="F:NAD binding"/>
    <property type="evidence" value="ECO:0007669"/>
    <property type="project" value="InterPro"/>
</dbReference>
<name>A0A8J2ZDU9_9PROT</name>
<dbReference type="PROSITE" id="PS00671">
    <property type="entry name" value="D_2_HYDROXYACID_DH_3"/>
    <property type="match status" value="1"/>
</dbReference>
<comment type="caution">
    <text evidence="5">The sequence shown here is derived from an EMBL/GenBank/DDBJ whole genome shotgun (WGS) entry which is preliminary data.</text>
</comment>
<evidence type="ECO:0000256" key="1">
    <source>
        <dbReference type="ARBA" id="ARBA00005854"/>
    </source>
</evidence>